<reference evidence="6" key="2">
    <citation type="submission" date="2012-11" db="EMBL/GenBank/DDBJ databases">
        <authorList>
            <person name="Kuo A."/>
            <person name="Curtis B.A."/>
            <person name="Tanifuji G."/>
            <person name="Burki F."/>
            <person name="Gruber A."/>
            <person name="Irimia M."/>
            <person name="Maruyama S."/>
            <person name="Arias M.C."/>
            <person name="Ball S.G."/>
            <person name="Gile G.H."/>
            <person name="Hirakawa Y."/>
            <person name="Hopkins J.F."/>
            <person name="Rensing S.A."/>
            <person name="Schmutz J."/>
            <person name="Symeonidi A."/>
            <person name="Elias M."/>
            <person name="Eveleigh R.J."/>
            <person name="Herman E.K."/>
            <person name="Klute M.J."/>
            <person name="Nakayama T."/>
            <person name="Obornik M."/>
            <person name="Reyes-Prieto A."/>
            <person name="Armbrust E.V."/>
            <person name="Aves S.J."/>
            <person name="Beiko R.G."/>
            <person name="Coutinho P."/>
            <person name="Dacks J.B."/>
            <person name="Durnford D.G."/>
            <person name="Fast N.M."/>
            <person name="Green B.R."/>
            <person name="Grisdale C."/>
            <person name="Hempe F."/>
            <person name="Henrissat B."/>
            <person name="Hoppner M.P."/>
            <person name="Ishida K.-I."/>
            <person name="Kim E."/>
            <person name="Koreny L."/>
            <person name="Kroth P.G."/>
            <person name="Liu Y."/>
            <person name="Malik S.-B."/>
            <person name="Maier U.G."/>
            <person name="McRose D."/>
            <person name="Mock T."/>
            <person name="Neilson J.A."/>
            <person name="Onodera N.T."/>
            <person name="Poole A.M."/>
            <person name="Pritham E.J."/>
            <person name="Richards T.A."/>
            <person name="Rocap G."/>
            <person name="Roy S.W."/>
            <person name="Sarai C."/>
            <person name="Schaack S."/>
            <person name="Shirato S."/>
            <person name="Slamovits C.H."/>
            <person name="Spencer D.F."/>
            <person name="Suzuki S."/>
            <person name="Worden A.Z."/>
            <person name="Zauner S."/>
            <person name="Barry K."/>
            <person name="Bell C."/>
            <person name="Bharti A.K."/>
            <person name="Crow J.A."/>
            <person name="Grimwood J."/>
            <person name="Kramer R."/>
            <person name="Lindquist E."/>
            <person name="Lucas S."/>
            <person name="Salamov A."/>
            <person name="McFadden G.I."/>
            <person name="Lane C.E."/>
            <person name="Keeling P.J."/>
            <person name="Gray M.W."/>
            <person name="Grigoriev I.V."/>
            <person name="Archibald J.M."/>
        </authorList>
    </citation>
    <scope>NUCLEOTIDE SEQUENCE</scope>
    <source>
        <strain evidence="6">CCMP2712</strain>
    </source>
</reference>
<dbReference type="InterPro" id="IPR013149">
    <property type="entry name" value="ADH-like_C"/>
</dbReference>
<dbReference type="InterPro" id="IPR036291">
    <property type="entry name" value="NAD(P)-bd_dom_sf"/>
</dbReference>
<sequence length="330" mass="35415">MAFTSCRAVIVDASIDPKLGPVPNLGEDDVLIKVAYAGVNRPDVMQRKGQYPPPPGDSPLLGLEVSGRIVSVGSSVKHLKEGDEVCALTPGGGYSELCLAPQGNCLPLPRGLGLREAAALPENYFTVWFNVFVLARLLPGENILIHGGTSGIGTAAIQLARAMGARKIFTTVGSAKKAEEAKALGADHVVLYGEEDFEAKIKEINGKDDGLDVILDMVGGDYVNKNIRLLRTGGRHVSIAFQKGSKMELDLMPVMMKKLELKGSTMRRRTREEKAEIARSLKDNVWPLLESGRVKPVICAEIPMAEAARAHALLESGQVIGKVLLKVSDD</sequence>
<dbReference type="EMBL" id="JH993026">
    <property type="protein sequence ID" value="EKX41158.1"/>
    <property type="molecule type" value="Genomic_DNA"/>
</dbReference>
<keyword evidence="6" id="KW-1185">Reference proteome</keyword>
<dbReference type="Proteomes" id="UP000011087">
    <property type="component" value="Unassembled WGS sequence"/>
</dbReference>
<dbReference type="EnsemblProtists" id="EKX41158">
    <property type="protein sequence ID" value="EKX41158"/>
    <property type="gene ID" value="GUITHDRAFT_112897"/>
</dbReference>
<evidence type="ECO:0000313" key="4">
    <source>
        <dbReference type="EMBL" id="EKX41158.1"/>
    </source>
</evidence>
<dbReference type="SMART" id="SM00829">
    <property type="entry name" value="PKS_ER"/>
    <property type="match status" value="1"/>
</dbReference>
<reference evidence="4 6" key="1">
    <citation type="journal article" date="2012" name="Nature">
        <title>Algal genomes reveal evolutionary mosaicism and the fate of nucleomorphs.</title>
        <authorList>
            <consortium name="DOE Joint Genome Institute"/>
            <person name="Curtis B.A."/>
            <person name="Tanifuji G."/>
            <person name="Burki F."/>
            <person name="Gruber A."/>
            <person name="Irimia M."/>
            <person name="Maruyama S."/>
            <person name="Arias M.C."/>
            <person name="Ball S.G."/>
            <person name="Gile G.H."/>
            <person name="Hirakawa Y."/>
            <person name="Hopkins J.F."/>
            <person name="Kuo A."/>
            <person name="Rensing S.A."/>
            <person name="Schmutz J."/>
            <person name="Symeonidi A."/>
            <person name="Elias M."/>
            <person name="Eveleigh R.J."/>
            <person name="Herman E.K."/>
            <person name="Klute M.J."/>
            <person name="Nakayama T."/>
            <person name="Obornik M."/>
            <person name="Reyes-Prieto A."/>
            <person name="Armbrust E.V."/>
            <person name="Aves S.J."/>
            <person name="Beiko R.G."/>
            <person name="Coutinho P."/>
            <person name="Dacks J.B."/>
            <person name="Durnford D.G."/>
            <person name="Fast N.M."/>
            <person name="Green B.R."/>
            <person name="Grisdale C.J."/>
            <person name="Hempel F."/>
            <person name="Henrissat B."/>
            <person name="Hoppner M.P."/>
            <person name="Ishida K."/>
            <person name="Kim E."/>
            <person name="Koreny L."/>
            <person name="Kroth P.G."/>
            <person name="Liu Y."/>
            <person name="Malik S.B."/>
            <person name="Maier U.G."/>
            <person name="McRose D."/>
            <person name="Mock T."/>
            <person name="Neilson J.A."/>
            <person name="Onodera N.T."/>
            <person name="Poole A.M."/>
            <person name="Pritham E.J."/>
            <person name="Richards T.A."/>
            <person name="Rocap G."/>
            <person name="Roy S.W."/>
            <person name="Sarai C."/>
            <person name="Schaack S."/>
            <person name="Shirato S."/>
            <person name="Slamovits C.H."/>
            <person name="Spencer D.F."/>
            <person name="Suzuki S."/>
            <person name="Worden A.Z."/>
            <person name="Zauner S."/>
            <person name="Barry K."/>
            <person name="Bell C."/>
            <person name="Bharti A.K."/>
            <person name="Crow J.A."/>
            <person name="Grimwood J."/>
            <person name="Kramer R."/>
            <person name="Lindquist E."/>
            <person name="Lucas S."/>
            <person name="Salamov A."/>
            <person name="McFadden G.I."/>
            <person name="Lane C.E."/>
            <person name="Keeling P.J."/>
            <person name="Gray M.W."/>
            <person name="Grigoriev I.V."/>
            <person name="Archibald J.M."/>
        </authorList>
    </citation>
    <scope>NUCLEOTIDE SEQUENCE</scope>
    <source>
        <strain evidence="4 6">CCMP2712</strain>
    </source>
</reference>
<dbReference type="Pfam" id="PF00107">
    <property type="entry name" value="ADH_zinc_N"/>
    <property type="match status" value="1"/>
</dbReference>
<dbReference type="KEGG" id="gtt:GUITHDRAFT_112897"/>
<dbReference type="eggNOG" id="KOG1198">
    <property type="taxonomic scope" value="Eukaryota"/>
</dbReference>
<name>L1IY08_GUITC</name>
<evidence type="ECO:0000313" key="5">
    <source>
        <dbReference type="EnsemblProtists" id="EKX41158"/>
    </source>
</evidence>
<proteinExistence type="predicted"/>
<evidence type="ECO:0000259" key="3">
    <source>
        <dbReference type="SMART" id="SM00829"/>
    </source>
</evidence>
<dbReference type="NCBIfam" id="TIGR02824">
    <property type="entry name" value="quinone_pig3"/>
    <property type="match status" value="1"/>
</dbReference>
<dbReference type="PANTHER" id="PTHR48106">
    <property type="entry name" value="QUINONE OXIDOREDUCTASE PIG3-RELATED"/>
    <property type="match status" value="1"/>
</dbReference>
<dbReference type="OMA" id="HKHMEDA"/>
<protein>
    <recommendedName>
        <fullName evidence="3">Enoyl reductase (ER) domain-containing protein</fullName>
    </recommendedName>
</protein>
<accession>L1IY08</accession>
<dbReference type="STRING" id="905079.L1IY08"/>
<feature type="domain" description="Enoyl reductase (ER)" evidence="3">
    <location>
        <begin position="8"/>
        <end position="325"/>
    </location>
</feature>
<evidence type="ECO:0000256" key="1">
    <source>
        <dbReference type="ARBA" id="ARBA00022857"/>
    </source>
</evidence>
<dbReference type="OrthoDB" id="3509362at2759"/>
<dbReference type="PaxDb" id="55529-EKX41158"/>
<dbReference type="GO" id="GO:0016651">
    <property type="term" value="F:oxidoreductase activity, acting on NAD(P)H"/>
    <property type="evidence" value="ECO:0007669"/>
    <property type="project" value="TreeGrafter"/>
</dbReference>
<dbReference type="Gene3D" id="3.40.50.720">
    <property type="entry name" value="NAD(P)-binding Rossmann-like Domain"/>
    <property type="match status" value="1"/>
</dbReference>
<dbReference type="GeneID" id="17297709"/>
<dbReference type="InterPro" id="IPR011032">
    <property type="entry name" value="GroES-like_sf"/>
</dbReference>
<dbReference type="InterPro" id="IPR020843">
    <property type="entry name" value="ER"/>
</dbReference>
<organism evidence="4">
    <name type="scientific">Guillardia theta (strain CCMP2712)</name>
    <name type="common">Cryptophyte</name>
    <dbReference type="NCBI Taxonomy" id="905079"/>
    <lineage>
        <taxon>Eukaryota</taxon>
        <taxon>Cryptophyceae</taxon>
        <taxon>Pyrenomonadales</taxon>
        <taxon>Geminigeraceae</taxon>
        <taxon>Guillardia</taxon>
    </lineage>
</organism>
<dbReference type="SUPFAM" id="SSF51735">
    <property type="entry name" value="NAD(P)-binding Rossmann-fold domains"/>
    <property type="match status" value="1"/>
</dbReference>
<reference evidence="5" key="3">
    <citation type="submission" date="2016-03" db="UniProtKB">
        <authorList>
            <consortium name="EnsemblProtists"/>
        </authorList>
    </citation>
    <scope>IDENTIFICATION</scope>
</reference>
<dbReference type="SUPFAM" id="SSF50129">
    <property type="entry name" value="GroES-like"/>
    <property type="match status" value="1"/>
</dbReference>
<evidence type="ECO:0000256" key="2">
    <source>
        <dbReference type="ARBA" id="ARBA00023002"/>
    </source>
</evidence>
<dbReference type="PANTHER" id="PTHR48106:SF8">
    <property type="entry name" value="OS02G0805600 PROTEIN"/>
    <property type="match status" value="1"/>
</dbReference>
<dbReference type="HOGENOM" id="CLU_026673_3_4_1"/>
<dbReference type="RefSeq" id="XP_005828138.1">
    <property type="nucleotide sequence ID" value="XM_005828081.1"/>
</dbReference>
<dbReference type="InterPro" id="IPR014189">
    <property type="entry name" value="Quinone_OxRdtase_PIG3"/>
</dbReference>
<keyword evidence="2" id="KW-0560">Oxidoreductase</keyword>
<dbReference type="Gene3D" id="3.90.180.10">
    <property type="entry name" value="Medium-chain alcohol dehydrogenases, catalytic domain"/>
    <property type="match status" value="1"/>
</dbReference>
<dbReference type="Pfam" id="PF08240">
    <property type="entry name" value="ADH_N"/>
    <property type="match status" value="1"/>
</dbReference>
<dbReference type="InterPro" id="IPR013154">
    <property type="entry name" value="ADH-like_N"/>
</dbReference>
<keyword evidence="1" id="KW-0521">NADP</keyword>
<dbReference type="AlphaFoldDB" id="L1IY08"/>
<dbReference type="GO" id="GO:0070402">
    <property type="term" value="F:NADPH binding"/>
    <property type="evidence" value="ECO:0007669"/>
    <property type="project" value="TreeGrafter"/>
</dbReference>
<gene>
    <name evidence="4" type="ORF">GUITHDRAFT_112897</name>
</gene>
<evidence type="ECO:0000313" key="6">
    <source>
        <dbReference type="Proteomes" id="UP000011087"/>
    </source>
</evidence>
<dbReference type="CDD" id="cd05276">
    <property type="entry name" value="p53_inducible_oxidoreductase"/>
    <property type="match status" value="1"/>
</dbReference>